<evidence type="ECO:0000256" key="1">
    <source>
        <dbReference type="ARBA" id="ARBA00023002"/>
    </source>
</evidence>
<accession>A0AAE6ZH80</accession>
<evidence type="ECO:0000259" key="4">
    <source>
        <dbReference type="Pfam" id="PF22725"/>
    </source>
</evidence>
<sequence length="365" mass="40465">MKRYYIFLLLVLAQVCASAQALRVAVAGVSHGHSGWILGRANRNDIQLAGIYEKDTALAGKVARQYHIPPQQVYHDLGRMLDAVKPQAVLAFGSVYSHREVVEACAPRGIHVMVEKPLAANLPDALAMDSLARRYGIHLLTNYETSWYPTVAKTFQLLEDSSFAGRVRKVVIHDGHQGPQEIGCSPAFLSWLTDPVLNGGGALMDFGCYGANLMTRLMKNRMPVAVTAVTRQYKPDRYPKVDDDATIIVDYPDAQCIIQASWNWTFSRKDMEVYGDKGYIIAADKNTLVLRNRESAPAVTRQVTATDIPVYEDPFLYLAAVVKGKETPPPYGLYALPNNVLVLRILEAAKESARTGKKVLFTVQR</sequence>
<feature type="signal peptide" evidence="2">
    <location>
        <begin position="1"/>
        <end position="21"/>
    </location>
</feature>
<name>A0AAE6ZH80_9BACT</name>
<dbReference type="Pfam" id="PF01408">
    <property type="entry name" value="GFO_IDH_MocA"/>
    <property type="match status" value="1"/>
</dbReference>
<dbReference type="PANTHER" id="PTHR43818:SF11">
    <property type="entry name" value="BCDNA.GH03377"/>
    <property type="match status" value="1"/>
</dbReference>
<evidence type="ECO:0000259" key="3">
    <source>
        <dbReference type="Pfam" id="PF01408"/>
    </source>
</evidence>
<dbReference type="Gene3D" id="3.40.50.720">
    <property type="entry name" value="NAD(P)-binding Rossmann-like Domain"/>
    <property type="match status" value="1"/>
</dbReference>
<keyword evidence="2" id="KW-0732">Signal</keyword>
<feature type="domain" description="Gfo/Idh/MocA-like oxidoreductase N-terminal" evidence="3">
    <location>
        <begin position="23"/>
        <end position="140"/>
    </location>
</feature>
<dbReference type="AlphaFoldDB" id="A0AAE6ZH80"/>
<dbReference type="EMBL" id="CP051205">
    <property type="protein sequence ID" value="QJB31749.1"/>
    <property type="molecule type" value="Genomic_DNA"/>
</dbReference>
<dbReference type="Proteomes" id="UP000502421">
    <property type="component" value="Chromosome"/>
</dbReference>
<dbReference type="Pfam" id="PF22725">
    <property type="entry name" value="GFO_IDH_MocA_C3"/>
    <property type="match status" value="1"/>
</dbReference>
<dbReference type="InterPro" id="IPR036291">
    <property type="entry name" value="NAD(P)-bd_dom_sf"/>
</dbReference>
<organism evidence="5 6">
    <name type="scientific">Chitinophaga oryzae</name>
    <dbReference type="NCBI Taxonomy" id="2725414"/>
    <lineage>
        <taxon>Bacteria</taxon>
        <taxon>Pseudomonadati</taxon>
        <taxon>Bacteroidota</taxon>
        <taxon>Chitinophagia</taxon>
        <taxon>Chitinophagales</taxon>
        <taxon>Chitinophagaceae</taxon>
        <taxon>Chitinophaga</taxon>
    </lineage>
</organism>
<dbReference type="PANTHER" id="PTHR43818">
    <property type="entry name" value="BCDNA.GH03377"/>
    <property type="match status" value="1"/>
</dbReference>
<dbReference type="GO" id="GO:0000166">
    <property type="term" value="F:nucleotide binding"/>
    <property type="evidence" value="ECO:0007669"/>
    <property type="project" value="InterPro"/>
</dbReference>
<dbReference type="KEGG" id="coy:HF329_10640"/>
<gene>
    <name evidence="5" type="ORF">HF329_10640</name>
</gene>
<dbReference type="InterPro" id="IPR000683">
    <property type="entry name" value="Gfo/Idh/MocA-like_OxRdtase_N"/>
</dbReference>
<protein>
    <submittedName>
        <fullName evidence="5">Gfo/Idh/MocA family oxidoreductase</fullName>
    </submittedName>
</protein>
<dbReference type="SUPFAM" id="SSF55347">
    <property type="entry name" value="Glyceraldehyde-3-phosphate dehydrogenase-like, C-terminal domain"/>
    <property type="match status" value="1"/>
</dbReference>
<dbReference type="RefSeq" id="WP_168804006.1">
    <property type="nucleotide sequence ID" value="NZ_CP051205.1"/>
</dbReference>
<dbReference type="InterPro" id="IPR055170">
    <property type="entry name" value="GFO_IDH_MocA-like_dom"/>
</dbReference>
<dbReference type="SUPFAM" id="SSF51735">
    <property type="entry name" value="NAD(P)-binding Rossmann-fold domains"/>
    <property type="match status" value="1"/>
</dbReference>
<evidence type="ECO:0000256" key="2">
    <source>
        <dbReference type="SAM" id="SignalP"/>
    </source>
</evidence>
<reference evidence="6" key="1">
    <citation type="submission" date="2020-04" db="EMBL/GenBank/DDBJ databases">
        <authorList>
            <person name="Kittiwongwattana C."/>
        </authorList>
    </citation>
    <scope>NUCLEOTIDE SEQUENCE [LARGE SCALE GENOMIC DNA]</scope>
    <source>
        <strain evidence="6">1310</strain>
    </source>
</reference>
<feature type="domain" description="GFO/IDH/MocA-like oxidoreductase" evidence="4">
    <location>
        <begin position="161"/>
        <end position="280"/>
    </location>
</feature>
<feature type="chain" id="PRO_5042109233" evidence="2">
    <location>
        <begin position="22"/>
        <end position="365"/>
    </location>
</feature>
<proteinExistence type="predicted"/>
<keyword evidence="1" id="KW-0560">Oxidoreductase</keyword>
<dbReference type="InterPro" id="IPR050463">
    <property type="entry name" value="Gfo/Idh/MocA_oxidrdct_glycsds"/>
</dbReference>
<dbReference type="GO" id="GO:0016491">
    <property type="term" value="F:oxidoreductase activity"/>
    <property type="evidence" value="ECO:0007669"/>
    <property type="project" value="UniProtKB-KW"/>
</dbReference>
<evidence type="ECO:0000313" key="5">
    <source>
        <dbReference type="EMBL" id="QJB31749.1"/>
    </source>
</evidence>
<dbReference type="Gene3D" id="3.30.360.10">
    <property type="entry name" value="Dihydrodipicolinate Reductase, domain 2"/>
    <property type="match status" value="1"/>
</dbReference>
<evidence type="ECO:0000313" key="6">
    <source>
        <dbReference type="Proteomes" id="UP000502421"/>
    </source>
</evidence>